<keyword evidence="1" id="KW-0732">Signal</keyword>
<sequence>MKKSRKRTTFAMGACLMLAVSAQAATYEFTSGEGFTNGALAGQAGWSGDNENTVNTNDGGSVLFPAAAAWRSNYAADSFDSANNRFTAAADLSWVEAATNGGNDVASIQIQGGGNSIRGYITRVQKKNPEGHSVLYALNIKNSLDQAWEYENVSQSVFGVNDVDDFETDPMHLSMTLERGASSNEWAYTLSVSNRVSGDTVEVSGVDKTSSSNFYAAASYVAGINSSRDDSTSGCSNRMVHAFYFDATYVAPPGPTIVRWGTAGGDVNIVTNGTQDFVPYPAYTAYGDNRECNPIIGTNYYADATDRSPVFNHAGSNGSNTKSVTEDGSGDFIASAKNQLAYRKIVTWENFLVDNHTLDSLAVETRRSANKGDDYSYFRWIIKKGTGEWFASAEVPTTAGFALYEENDPAAISWYSFNPYQQIDNVTFASNSTAITMDDVFVVGTFSSFTNSDGGYCALQTRYFEATANPGQVSETLLQWGDTGGDTNLVSATQQFVDRGTSDIENYTGGTTSTPPIGVDYYPDNTDRSPVINAAVNLKWANTIGIGDGDDSIYYAHNNANLEGMFVWEDWTQDPAEVVALSMEIKRSGTGNSNTVVRFLVENNVGDWFASEPLEVTTKDAYTSVVGNAGGMTWFEFTPMNSKVVGFGAVASPAMTNIVSAGYYVQAQGPGAWNAVNTRLFRVSGYAESTEPPASSYEIWAALKGLTPGVNDGKADHADSDTLNNWGEYVFGGDPLDGGNIGSQPVLGAGAGEYVCYLIGDDAVRAVVKATDNLTMPNWQPIATNDVSATDGVLGAYTNAVDTSGGKLFLKLEVE</sequence>
<dbReference type="EMBL" id="CAAHFG010000004">
    <property type="protein sequence ID" value="VGO17430.1"/>
    <property type="molecule type" value="Genomic_DNA"/>
</dbReference>
<dbReference type="AlphaFoldDB" id="A0A6C2UBG4"/>
<accession>A0A6C2UBG4</accession>
<feature type="signal peptide" evidence="1">
    <location>
        <begin position="1"/>
        <end position="24"/>
    </location>
</feature>
<organism evidence="2 3">
    <name type="scientific">Pontiella desulfatans</name>
    <dbReference type="NCBI Taxonomy" id="2750659"/>
    <lineage>
        <taxon>Bacteria</taxon>
        <taxon>Pseudomonadati</taxon>
        <taxon>Kiritimatiellota</taxon>
        <taxon>Kiritimatiellia</taxon>
        <taxon>Kiritimatiellales</taxon>
        <taxon>Pontiellaceae</taxon>
        <taxon>Pontiella</taxon>
    </lineage>
</organism>
<keyword evidence="3" id="KW-1185">Reference proteome</keyword>
<dbReference type="RefSeq" id="WP_136082905.1">
    <property type="nucleotide sequence ID" value="NZ_CAAHFG010000004.1"/>
</dbReference>
<evidence type="ECO:0000313" key="2">
    <source>
        <dbReference type="EMBL" id="VGO17430.1"/>
    </source>
</evidence>
<evidence type="ECO:0000313" key="3">
    <source>
        <dbReference type="Proteomes" id="UP000366872"/>
    </source>
</evidence>
<reference evidence="2 3" key="1">
    <citation type="submission" date="2019-04" db="EMBL/GenBank/DDBJ databases">
        <authorList>
            <person name="Van Vliet M D."/>
        </authorList>
    </citation>
    <scope>NUCLEOTIDE SEQUENCE [LARGE SCALE GENOMIC DNA]</scope>
    <source>
        <strain evidence="2 3">F1</strain>
    </source>
</reference>
<feature type="chain" id="PRO_5025662547" evidence="1">
    <location>
        <begin position="25"/>
        <end position="815"/>
    </location>
</feature>
<name>A0A6C2UBG4_PONDE</name>
<evidence type="ECO:0000256" key="1">
    <source>
        <dbReference type="SAM" id="SignalP"/>
    </source>
</evidence>
<protein>
    <submittedName>
        <fullName evidence="2">Uncharacterized protein</fullName>
    </submittedName>
</protein>
<gene>
    <name evidence="2" type="ORF">PDESU_06026</name>
</gene>
<proteinExistence type="predicted"/>
<dbReference type="Proteomes" id="UP000366872">
    <property type="component" value="Unassembled WGS sequence"/>
</dbReference>